<dbReference type="AlphaFoldDB" id="A0A5J5DDC7"/>
<gene>
    <name evidence="2" type="ORF">FQN60_002119</name>
</gene>
<evidence type="ECO:0000313" key="2">
    <source>
        <dbReference type="EMBL" id="KAA8591176.1"/>
    </source>
</evidence>
<dbReference type="PANTHER" id="PTHR47282:SF1">
    <property type="entry name" value="PGC-1 AND ERR-INDUCED REGULATOR IN MUSCLE PROTEIN 1"/>
    <property type="match status" value="1"/>
</dbReference>
<proteinExistence type="predicted"/>
<dbReference type="PANTHER" id="PTHR47282">
    <property type="entry name" value="PGC-1 AND ERR-INDUCED REGULATOR IN MUSCLE PROTEIN 1"/>
    <property type="match status" value="1"/>
</dbReference>
<name>A0A5J5DDC7_9PERO</name>
<dbReference type="Proteomes" id="UP000327493">
    <property type="component" value="Chromosome 7"/>
</dbReference>
<reference evidence="2 3" key="1">
    <citation type="submission" date="2019-08" db="EMBL/GenBank/DDBJ databases">
        <title>A chromosome-level genome assembly, high-density linkage maps, and genome scans reveal the genomic architecture of hybrid incompatibilities underlying speciation via character displacement in darters (Percidae: Etheostominae).</title>
        <authorList>
            <person name="Moran R.L."/>
            <person name="Catchen J.M."/>
            <person name="Fuller R.C."/>
        </authorList>
    </citation>
    <scope>NUCLEOTIDE SEQUENCE [LARGE SCALE GENOMIC DNA]</scope>
    <source>
        <strain evidence="2">EspeVRDwgs_2016</strain>
        <tissue evidence="2">Muscle</tissue>
    </source>
</reference>
<comment type="caution">
    <text evidence="2">The sequence shown here is derived from an EMBL/GenBank/DDBJ whole genome shotgun (WGS) entry which is preliminary data.</text>
</comment>
<dbReference type="GO" id="GO:0005634">
    <property type="term" value="C:nucleus"/>
    <property type="evidence" value="ECO:0007669"/>
    <property type="project" value="TreeGrafter"/>
</dbReference>
<dbReference type="GO" id="GO:0006355">
    <property type="term" value="P:regulation of DNA-templated transcription"/>
    <property type="evidence" value="ECO:0007669"/>
    <property type="project" value="InterPro"/>
</dbReference>
<organism evidence="2 3">
    <name type="scientific">Etheostoma spectabile</name>
    <name type="common">orangethroat darter</name>
    <dbReference type="NCBI Taxonomy" id="54343"/>
    <lineage>
        <taxon>Eukaryota</taxon>
        <taxon>Metazoa</taxon>
        <taxon>Chordata</taxon>
        <taxon>Craniata</taxon>
        <taxon>Vertebrata</taxon>
        <taxon>Euteleostomi</taxon>
        <taxon>Actinopterygii</taxon>
        <taxon>Neopterygii</taxon>
        <taxon>Teleostei</taxon>
        <taxon>Neoteleostei</taxon>
        <taxon>Acanthomorphata</taxon>
        <taxon>Eupercaria</taxon>
        <taxon>Perciformes</taxon>
        <taxon>Percoidei</taxon>
        <taxon>Percidae</taxon>
        <taxon>Etheostomatinae</taxon>
        <taxon>Etheostoma</taxon>
    </lineage>
</organism>
<accession>A0A5J5DDC7</accession>
<dbReference type="InterPro" id="IPR043442">
    <property type="entry name" value="Perm1"/>
</dbReference>
<feature type="region of interest" description="Disordered" evidence="1">
    <location>
        <begin position="319"/>
        <end position="342"/>
    </location>
</feature>
<dbReference type="GO" id="GO:0014850">
    <property type="term" value="P:response to muscle activity"/>
    <property type="evidence" value="ECO:0007669"/>
    <property type="project" value="TreeGrafter"/>
</dbReference>
<protein>
    <submittedName>
        <fullName evidence="2">Uncharacterized protein</fullName>
    </submittedName>
</protein>
<keyword evidence="3" id="KW-1185">Reference proteome</keyword>
<feature type="region of interest" description="Disordered" evidence="1">
    <location>
        <begin position="683"/>
        <end position="703"/>
    </location>
</feature>
<sequence length="917" mass="100166">MKRKKKRSKLGGTVIELIKLTKVHALVKTDKGFQATSKSKMEDFEFSVEICDRDWECFFAECEECDLLPPSLAVVDDSGMSDIDDTRSIHAKMVKKANLTPGFSEADPPVDGPPDCEGSPVECYLSKHVIGGMESVLSGSEEDIHLQSVNIFFETLNERTEAERLTEPSQVRNGKNREAILELERCSDGQQASSISLPKNIPKLTSLPASYETAVGKETAEPVDTISNINTMEKNVPGSNISPEPAANSYVPAMEVSQNDKLSAAKLVLAVEAGNCGRDNHTLCQREAEPQQQLEIDRQESEETNMFAMTNSGVFQLDESKSGQTNEDTSSDPNYVESSSGSVMEVDSSCSREFDTEGFFYPLIKADDPTKNERVPIFSYSRSANRNLQFPEAYDHFFASSSSDDSSVESDEEDSCSPVRVVTRFSRASSASQSSTDIYENFFTDGDLRLFWKTTLSFRNISLTGSTVQKQTLKNPLSHGPVRQVHPINALGNQDVLFPDPLLYHMEDRSCTQIAQRPFRYEDLETAVSNPRLDASLLPLRQSDMCLVCIAFASWVLKTANPQVGDAWKAVLLANVSALSAIRYLRKYVKTEAAASEKKFTCTNPSGSSDLSPSLYLQGLTLGVGQDQASPAAPSHRGGAELEGVGWAVSVEEGRLELYCRDNKHTQDTIDNDGVKADTCGEAKTQRGESSGAKVTPQATKTESGYEAPNISICDHEPVWAVAAEAEVSQAVTPCQRLVEETERVGEEGGGKFSSSNTATPTLLRRVNMQEAATHLLLRGLYFSMELRLELPSLPPTAYNQPSIATRSWAHLRMFMGATPSQVLALGLNRSTEFRQLVPSLPPATYSMPSNTATPALLRRLSMLAMAIHAGSSIITSSSVQKAMQDRYTQTAPPCAHGNLRLPGVGDGVVGFYSGKV</sequence>
<evidence type="ECO:0000313" key="3">
    <source>
        <dbReference type="Proteomes" id="UP000327493"/>
    </source>
</evidence>
<dbReference type="GO" id="GO:0005737">
    <property type="term" value="C:cytoplasm"/>
    <property type="evidence" value="ECO:0007669"/>
    <property type="project" value="TreeGrafter"/>
</dbReference>
<feature type="compositionally biased region" description="Polar residues" evidence="1">
    <location>
        <begin position="322"/>
        <end position="333"/>
    </location>
</feature>
<dbReference type="EMBL" id="VOFY01000007">
    <property type="protein sequence ID" value="KAA8591176.1"/>
    <property type="molecule type" value="Genomic_DNA"/>
</dbReference>
<evidence type="ECO:0000256" key="1">
    <source>
        <dbReference type="SAM" id="MobiDB-lite"/>
    </source>
</evidence>